<feature type="compositionally biased region" description="Basic and acidic residues" evidence="9">
    <location>
        <begin position="41"/>
        <end position="55"/>
    </location>
</feature>
<feature type="region of interest" description="Disordered" evidence="9">
    <location>
        <begin position="1"/>
        <end position="134"/>
    </location>
</feature>
<feature type="compositionally biased region" description="Low complexity" evidence="9">
    <location>
        <begin position="803"/>
        <end position="841"/>
    </location>
</feature>
<organism evidence="13 14">
    <name type="scientific">Brooklawnia cerclae</name>
    <dbReference type="NCBI Taxonomy" id="349934"/>
    <lineage>
        <taxon>Bacteria</taxon>
        <taxon>Bacillati</taxon>
        <taxon>Actinomycetota</taxon>
        <taxon>Actinomycetes</taxon>
        <taxon>Propionibacteriales</taxon>
        <taxon>Propionibacteriaceae</taxon>
        <taxon>Brooklawnia</taxon>
    </lineage>
</organism>
<dbReference type="PANTHER" id="PTHR32282">
    <property type="entry name" value="BINDING PROTEIN TRANSPEPTIDASE, PUTATIVE-RELATED"/>
    <property type="match status" value="1"/>
</dbReference>
<comment type="catalytic activity">
    <reaction evidence="7">
        <text>Preferential cleavage: (Ac)2-L-Lys-D-Ala-|-D-Ala. Also transpeptidation of peptidyl-alanyl moieties that are N-acyl substituents of D-alanine.</text>
        <dbReference type="EC" id="3.4.16.4"/>
    </reaction>
</comment>
<feature type="compositionally biased region" description="Basic residues" evidence="9">
    <location>
        <begin position="123"/>
        <end position="134"/>
    </location>
</feature>
<feature type="transmembrane region" description="Helical" evidence="10">
    <location>
        <begin position="141"/>
        <end position="164"/>
    </location>
</feature>
<evidence type="ECO:0000313" key="13">
    <source>
        <dbReference type="EMBL" id="NIH58131.1"/>
    </source>
</evidence>
<comment type="caution">
    <text evidence="13">The sequence shown here is derived from an EMBL/GenBank/DDBJ whole genome shotgun (WGS) entry which is preliminary data.</text>
</comment>
<gene>
    <name evidence="13" type="ORF">FB473_002823</name>
</gene>
<dbReference type="Proteomes" id="UP000749311">
    <property type="component" value="Unassembled WGS sequence"/>
</dbReference>
<keyword evidence="10" id="KW-1133">Transmembrane helix</keyword>
<evidence type="ECO:0000256" key="6">
    <source>
        <dbReference type="ARBA" id="ARBA00023268"/>
    </source>
</evidence>
<feature type="compositionally biased region" description="Gly residues" evidence="9">
    <location>
        <begin position="869"/>
        <end position="882"/>
    </location>
</feature>
<evidence type="ECO:0000256" key="9">
    <source>
        <dbReference type="SAM" id="MobiDB-lite"/>
    </source>
</evidence>
<evidence type="ECO:0000256" key="1">
    <source>
        <dbReference type="ARBA" id="ARBA00022645"/>
    </source>
</evidence>
<keyword evidence="6" id="KW-0511">Multifunctional enzyme</keyword>
<dbReference type="PANTHER" id="PTHR32282:SF34">
    <property type="entry name" value="PENICILLIN-BINDING PROTEIN 1A"/>
    <property type="match status" value="1"/>
</dbReference>
<feature type="compositionally biased region" description="Low complexity" evidence="9">
    <location>
        <begin position="855"/>
        <end position="867"/>
    </location>
</feature>
<evidence type="ECO:0000256" key="5">
    <source>
        <dbReference type="ARBA" id="ARBA00022801"/>
    </source>
</evidence>
<feature type="compositionally biased region" description="Low complexity" evidence="9">
    <location>
        <begin position="89"/>
        <end position="122"/>
    </location>
</feature>
<evidence type="ECO:0000259" key="12">
    <source>
        <dbReference type="Pfam" id="PF00912"/>
    </source>
</evidence>
<dbReference type="GO" id="GO:0004180">
    <property type="term" value="F:carboxypeptidase activity"/>
    <property type="evidence" value="ECO:0007669"/>
    <property type="project" value="UniProtKB-KW"/>
</dbReference>
<dbReference type="Gene3D" id="3.40.710.10">
    <property type="entry name" value="DD-peptidase/beta-lactamase superfamily"/>
    <property type="match status" value="1"/>
</dbReference>
<comment type="catalytic activity">
    <reaction evidence="8">
        <text>[GlcNAc-(1-&gt;4)-Mur2Ac(oyl-L-Ala-gamma-D-Glu-L-Lys-D-Ala-D-Ala)](n)-di-trans,octa-cis-undecaprenyl diphosphate + beta-D-GlcNAc-(1-&gt;4)-Mur2Ac(oyl-L-Ala-gamma-D-Glu-L-Lys-D-Ala-D-Ala)-di-trans,octa-cis-undecaprenyl diphosphate = [GlcNAc-(1-&gt;4)-Mur2Ac(oyl-L-Ala-gamma-D-Glu-L-Lys-D-Ala-D-Ala)](n+1)-di-trans,octa-cis-undecaprenyl diphosphate + di-trans,octa-cis-undecaprenyl diphosphate + H(+)</text>
        <dbReference type="Rhea" id="RHEA:23708"/>
        <dbReference type="Rhea" id="RHEA-COMP:9602"/>
        <dbReference type="Rhea" id="RHEA-COMP:9603"/>
        <dbReference type="ChEBI" id="CHEBI:15378"/>
        <dbReference type="ChEBI" id="CHEBI:58405"/>
        <dbReference type="ChEBI" id="CHEBI:60033"/>
        <dbReference type="ChEBI" id="CHEBI:78435"/>
        <dbReference type="EC" id="2.4.99.28"/>
    </reaction>
</comment>
<evidence type="ECO:0000313" key="14">
    <source>
        <dbReference type="Proteomes" id="UP000749311"/>
    </source>
</evidence>
<keyword evidence="4" id="KW-0808">Transferase</keyword>
<keyword evidence="3" id="KW-0328">Glycosyltransferase</keyword>
<feature type="region of interest" description="Disordered" evidence="9">
    <location>
        <begin position="803"/>
        <end position="882"/>
    </location>
</feature>
<dbReference type="InterPro" id="IPR036950">
    <property type="entry name" value="PBP_transglycosylase"/>
</dbReference>
<dbReference type="Gene3D" id="1.10.3810.10">
    <property type="entry name" value="Biosynthetic peptidoglycan transglycosylase-like"/>
    <property type="match status" value="1"/>
</dbReference>
<name>A0ABX0SMY8_9ACTN</name>
<feature type="compositionally biased region" description="Polar residues" evidence="9">
    <location>
        <begin position="69"/>
        <end position="82"/>
    </location>
</feature>
<feature type="domain" description="Glycosyl transferase family 51" evidence="12">
    <location>
        <begin position="197"/>
        <end position="365"/>
    </location>
</feature>
<dbReference type="InterPro" id="IPR001460">
    <property type="entry name" value="PCN-bd_Tpept"/>
</dbReference>
<evidence type="ECO:0000256" key="3">
    <source>
        <dbReference type="ARBA" id="ARBA00022676"/>
    </source>
</evidence>
<dbReference type="Pfam" id="PF00912">
    <property type="entry name" value="Transgly"/>
    <property type="match status" value="1"/>
</dbReference>
<keyword evidence="10" id="KW-0812">Transmembrane</keyword>
<keyword evidence="5" id="KW-0378">Hydrolase</keyword>
<dbReference type="InterPro" id="IPR050396">
    <property type="entry name" value="Glycosyltr_51/Transpeptidase"/>
</dbReference>
<reference evidence="13 14" key="1">
    <citation type="submission" date="2020-02" db="EMBL/GenBank/DDBJ databases">
        <title>Sequencing the genomes of 1000 actinobacteria strains.</title>
        <authorList>
            <person name="Klenk H.-P."/>
        </authorList>
    </citation>
    <scope>NUCLEOTIDE SEQUENCE [LARGE SCALE GENOMIC DNA]</scope>
    <source>
        <strain evidence="13 14">DSM 19609</strain>
    </source>
</reference>
<evidence type="ECO:0000256" key="4">
    <source>
        <dbReference type="ARBA" id="ARBA00022679"/>
    </source>
</evidence>
<evidence type="ECO:0000256" key="7">
    <source>
        <dbReference type="ARBA" id="ARBA00034000"/>
    </source>
</evidence>
<dbReference type="Pfam" id="PF00905">
    <property type="entry name" value="Transpeptidase"/>
    <property type="match status" value="1"/>
</dbReference>
<evidence type="ECO:0000256" key="10">
    <source>
        <dbReference type="SAM" id="Phobius"/>
    </source>
</evidence>
<dbReference type="InterPro" id="IPR001264">
    <property type="entry name" value="Glyco_trans_51"/>
</dbReference>
<evidence type="ECO:0000256" key="2">
    <source>
        <dbReference type="ARBA" id="ARBA00022670"/>
    </source>
</evidence>
<protein>
    <submittedName>
        <fullName evidence="13">Membrane peptidoglycan carboxypeptidase</fullName>
    </submittedName>
</protein>
<dbReference type="SUPFAM" id="SSF53955">
    <property type="entry name" value="Lysozyme-like"/>
    <property type="match status" value="1"/>
</dbReference>
<evidence type="ECO:0000259" key="11">
    <source>
        <dbReference type="Pfam" id="PF00905"/>
    </source>
</evidence>
<feature type="compositionally biased region" description="Low complexity" evidence="9">
    <location>
        <begin position="56"/>
        <end position="68"/>
    </location>
</feature>
<accession>A0ABX0SMY8</accession>
<dbReference type="RefSeq" id="WP_167169889.1">
    <property type="nucleotide sequence ID" value="NZ_BAAAOO010000006.1"/>
</dbReference>
<keyword evidence="14" id="KW-1185">Reference proteome</keyword>
<dbReference type="InterPro" id="IPR012338">
    <property type="entry name" value="Beta-lactam/transpept-like"/>
</dbReference>
<keyword evidence="2" id="KW-0645">Protease</keyword>
<feature type="domain" description="Penicillin-binding protein transpeptidase" evidence="11">
    <location>
        <begin position="489"/>
        <end position="744"/>
    </location>
</feature>
<evidence type="ECO:0000256" key="8">
    <source>
        <dbReference type="ARBA" id="ARBA00049902"/>
    </source>
</evidence>
<dbReference type="SUPFAM" id="SSF56601">
    <property type="entry name" value="beta-lactamase/transpeptidase-like"/>
    <property type="match status" value="1"/>
</dbReference>
<proteinExistence type="predicted"/>
<keyword evidence="10" id="KW-0472">Membrane</keyword>
<keyword evidence="1 13" id="KW-0121">Carboxypeptidase</keyword>
<dbReference type="InterPro" id="IPR023346">
    <property type="entry name" value="Lysozyme-like_dom_sf"/>
</dbReference>
<sequence>MGETGSYGGPRRAARPTDANRSAPRRAAQSDATSSMPRGSYGDRDPYGDRGRDATTRASSGSRGSSGTQGNAQASRGTQASQGGKRRTTATGAGRSTDSTRNAASASTSRSAARGSSKGTSKGSKRGGRGGRKKRGLLRRILRVGLIVALVMALLGVGGAFVFYQRAELPDPNAEFLTQTTHLYFRDGTTELGSLAIQNRTEISYDEIPQVLKDAVVAAEDRTFWTNQGVDIKGMARAFWRIARGQDVQGGSTITQQYIKIRYLTSDQTVTRKLNEVALAVKMNKGASKEEVLGGYLNTIYFGRGAYGVQAAAQAYFGVDAKDLTVAQSVVLASVLNNPSMYDPANGDEERAALLERYNWVLDSMVDPMGTLTQADRDANYGQLPDFPDIQTDDVYGGTNGFLIRMAEDELEANGFTADQINGGGLTIVTTFDSRMQQAAVDSAQSNVAEAAASASPLRDENGDYVLDENGNTVQPDASDLHVGLASVEVGTGEVLALYGGEDFVSDSRNWATTPRYAASTFKVWGAVAGLRHGFGLSSLLQGNTYTPEGDLSSVQNDSGAQYGSVTLKKAIEDSINTAFVDLVSQVPNGESELIRAANDAGIPEDDSWAAQLNRLVLGEGEVTPLDNASGYATLANNGVRNVTHVVREVRDASGNVIYSGDTEGTQAIENTVARDLTSALQSAVASSTVNAVDGRDVAGKTGTEGVAAGQEDASGDSVSQSQVTRAAWLVGYTKQIATSVMMVAGDSGEENLDVYKKPGNSAFYGAGYPTSVWNDYMAVATEGMEDVSFDPAANIQPTVRSTLTASATPSASASSSEPQRTTQAPQTTTQAPTTYEPPETTAEETTSEPPPETTDPVTTAPTTTPTNGNGGGRGGGGQGEG</sequence>
<dbReference type="EMBL" id="JAAMOZ010000002">
    <property type="protein sequence ID" value="NIH58131.1"/>
    <property type="molecule type" value="Genomic_DNA"/>
</dbReference>